<feature type="domain" description="PEP-utilising enzyme mobile" evidence="2">
    <location>
        <begin position="328"/>
        <end position="398"/>
    </location>
</feature>
<organism evidence="4 5">
    <name type="scientific">Kribbella flavida (strain DSM 17836 / JCM 10339 / NBRC 14399)</name>
    <dbReference type="NCBI Taxonomy" id="479435"/>
    <lineage>
        <taxon>Bacteria</taxon>
        <taxon>Bacillati</taxon>
        <taxon>Actinomycetota</taxon>
        <taxon>Actinomycetes</taxon>
        <taxon>Propionibacteriales</taxon>
        <taxon>Kribbellaceae</taxon>
        <taxon>Kribbella</taxon>
    </lineage>
</organism>
<dbReference type="Proteomes" id="UP000007967">
    <property type="component" value="Chromosome"/>
</dbReference>
<sequence>MIISLTDSTIASSGAKAAGLGTLLRAGLPVPDGFVIPTAAYRAVADDLALPTLLAEHGPTAVRQELEARPLPQALISALTTALSELGEGPVAVRSSAADEDSSTASAAGQYDSFLAVVGPAAVAARVRATWASAWSPRAVAYQRTEGSLDRPEIAVVVQRHLDAEVAGVLFTNGREATVEASWGLGESVVQGLVTPDAYTVAADGTITSRLGDKQTRIDRGPAGTVSTPVPRDLRRHPCLTDPQLRKLQQLGHEVAGLFGGAQDIEFAVTGGEIWLLQARPVTAELPAAIPGVTASHPEELQGTPGSRGQATGTARLVHGPQDFHRVRPGDVLVCRYTDPAWTPLFTVIAGVATEQGGRLSHAAIVARERQIPAVLGVPNLMTAVQDGRHLTIDGTTGTVRQNGPSGR</sequence>
<dbReference type="Gene3D" id="3.30.1490.20">
    <property type="entry name" value="ATP-grasp fold, A domain"/>
    <property type="match status" value="1"/>
</dbReference>
<dbReference type="InterPro" id="IPR013815">
    <property type="entry name" value="ATP_grasp_subdomain_1"/>
</dbReference>
<dbReference type="eggNOG" id="COG0574">
    <property type="taxonomic scope" value="Bacteria"/>
</dbReference>
<feature type="region of interest" description="Disordered" evidence="1">
    <location>
        <begin position="295"/>
        <end position="314"/>
    </location>
</feature>
<name>D2Q1M0_KRIFD</name>
<evidence type="ECO:0000259" key="2">
    <source>
        <dbReference type="Pfam" id="PF00391"/>
    </source>
</evidence>
<evidence type="ECO:0000256" key="1">
    <source>
        <dbReference type="SAM" id="MobiDB-lite"/>
    </source>
</evidence>
<dbReference type="STRING" id="479435.Kfla_2944"/>
<evidence type="ECO:0000313" key="4">
    <source>
        <dbReference type="EMBL" id="ADB32009.1"/>
    </source>
</evidence>
<dbReference type="PANTHER" id="PTHR43615:SF1">
    <property type="entry name" value="PPDK_N DOMAIN-CONTAINING PROTEIN"/>
    <property type="match status" value="1"/>
</dbReference>
<dbReference type="InterPro" id="IPR008279">
    <property type="entry name" value="PEP-util_enz_mobile_dom"/>
</dbReference>
<dbReference type="PANTHER" id="PTHR43615">
    <property type="entry name" value="PHOSPHOENOLPYRUVATE SYNTHASE-RELATED"/>
    <property type="match status" value="1"/>
</dbReference>
<feature type="compositionally biased region" description="Polar residues" evidence="1">
    <location>
        <begin position="304"/>
        <end position="313"/>
    </location>
</feature>
<dbReference type="Pfam" id="PF00391">
    <property type="entry name" value="PEP-utilizers"/>
    <property type="match status" value="1"/>
</dbReference>
<protein>
    <submittedName>
        <fullName evidence="4">Pyruvate phosphate dikinase PEP/pyruvate-binding protein</fullName>
    </submittedName>
</protein>
<dbReference type="Gene3D" id="3.50.30.10">
    <property type="entry name" value="Phosphohistidine domain"/>
    <property type="match status" value="1"/>
</dbReference>
<dbReference type="AlphaFoldDB" id="D2Q1M0"/>
<dbReference type="GO" id="GO:0005524">
    <property type="term" value="F:ATP binding"/>
    <property type="evidence" value="ECO:0007669"/>
    <property type="project" value="InterPro"/>
</dbReference>
<dbReference type="GO" id="GO:0016301">
    <property type="term" value="F:kinase activity"/>
    <property type="evidence" value="ECO:0007669"/>
    <property type="project" value="UniProtKB-KW"/>
</dbReference>
<dbReference type="SUPFAM" id="SSF52009">
    <property type="entry name" value="Phosphohistidine domain"/>
    <property type="match status" value="1"/>
</dbReference>
<keyword evidence="4" id="KW-0808">Transferase</keyword>
<dbReference type="InterPro" id="IPR002192">
    <property type="entry name" value="PPDK_AMP/ATP-bd"/>
</dbReference>
<dbReference type="eggNOG" id="COG1080">
    <property type="taxonomic scope" value="Bacteria"/>
</dbReference>
<dbReference type="KEGG" id="kfl:Kfla_2944"/>
<gene>
    <name evidence="4" type="ordered locus">Kfla_2944</name>
</gene>
<feature type="domain" description="Pyruvate phosphate dikinase AMP/ATP-binding" evidence="3">
    <location>
        <begin position="13"/>
        <end position="284"/>
    </location>
</feature>
<evidence type="ECO:0000259" key="3">
    <source>
        <dbReference type="Pfam" id="PF01326"/>
    </source>
</evidence>
<proteinExistence type="predicted"/>
<feature type="region of interest" description="Disordered" evidence="1">
    <location>
        <begin position="215"/>
        <end position="236"/>
    </location>
</feature>
<dbReference type="RefSeq" id="WP_012920565.1">
    <property type="nucleotide sequence ID" value="NC_013729.1"/>
</dbReference>
<dbReference type="OrthoDB" id="9765468at2"/>
<reference evidence="5" key="1">
    <citation type="submission" date="2009-09" db="EMBL/GenBank/DDBJ databases">
        <title>The complete genome of Kribbella flavida DSM 17836.</title>
        <authorList>
            <consortium name="US DOE Joint Genome Institute (JGI-PGF)"/>
            <person name="Lucas S."/>
            <person name="Copeland A."/>
            <person name="Lapidus A."/>
            <person name="Glavina del Rio T."/>
            <person name="Dalin E."/>
            <person name="Tice H."/>
            <person name="Bruce D."/>
            <person name="Goodwin L."/>
            <person name="Pitluck S."/>
            <person name="Kyrpides N."/>
            <person name="Mavromatis K."/>
            <person name="Ivanova N."/>
            <person name="Saunders E."/>
            <person name="Brettin T."/>
            <person name="Detter J.C."/>
            <person name="Han C."/>
            <person name="Larimer F."/>
            <person name="Land M."/>
            <person name="Hauser L."/>
            <person name="Markowitz V."/>
            <person name="Cheng J.-F."/>
            <person name="Hugenholtz P."/>
            <person name="Woyke T."/>
            <person name="Wu D."/>
            <person name="Pukall R."/>
            <person name="Klenk H.-P."/>
            <person name="Eisen J.A."/>
        </authorList>
    </citation>
    <scope>NUCLEOTIDE SEQUENCE [LARGE SCALE GENOMIC DNA]</scope>
    <source>
        <strain evidence="5">DSM 17836 / JCM 10339 / NBRC 14399</strain>
    </source>
</reference>
<dbReference type="InterPro" id="IPR036637">
    <property type="entry name" value="Phosphohistidine_dom_sf"/>
</dbReference>
<dbReference type="Pfam" id="PF01326">
    <property type="entry name" value="PPDK_N"/>
    <property type="match status" value="1"/>
</dbReference>
<dbReference type="SUPFAM" id="SSF56059">
    <property type="entry name" value="Glutathione synthetase ATP-binding domain-like"/>
    <property type="match status" value="1"/>
</dbReference>
<dbReference type="InterPro" id="IPR051549">
    <property type="entry name" value="PEP_Utilizing_Enz"/>
</dbReference>
<keyword evidence="5" id="KW-1185">Reference proteome</keyword>
<keyword evidence="4" id="KW-0670">Pyruvate</keyword>
<keyword evidence="4" id="KW-0418">Kinase</keyword>
<dbReference type="HOGENOM" id="CLU_007308_6_0_11"/>
<dbReference type="Gene3D" id="3.30.470.20">
    <property type="entry name" value="ATP-grasp fold, B domain"/>
    <property type="match status" value="1"/>
</dbReference>
<reference evidence="4 5" key="2">
    <citation type="journal article" date="2010" name="Stand. Genomic Sci.">
        <title>Complete genome sequence of Kribbella flavida type strain (IFO 14399).</title>
        <authorList>
            <person name="Pukall R."/>
            <person name="Lapidus A."/>
            <person name="Glavina Del Rio T."/>
            <person name="Copeland A."/>
            <person name="Tice H."/>
            <person name="Cheng J.-F."/>
            <person name="Lucas S."/>
            <person name="Chen F."/>
            <person name="Nolan M."/>
            <person name="LaButti K."/>
            <person name="Pati A."/>
            <person name="Ivanova N."/>
            <person name="Mavrommatis K."/>
            <person name="Mikhailova N."/>
            <person name="Pitluck S."/>
            <person name="Bruce D."/>
            <person name="Goodwin L."/>
            <person name="Land M."/>
            <person name="Hauser L."/>
            <person name="Chang Y.-J."/>
            <person name="Jeffries C.D."/>
            <person name="Chen A."/>
            <person name="Palaniappan K."/>
            <person name="Chain P."/>
            <person name="Rohde M."/>
            <person name="Goeker M."/>
            <person name="Bristow J."/>
            <person name="Eisen J.A."/>
            <person name="Markowitz V."/>
            <person name="Hugenholtz P."/>
            <person name="Kyrpides N.C."/>
            <person name="Klenk H.-P."/>
            <person name="Brettin T."/>
        </authorList>
    </citation>
    <scope>NUCLEOTIDE SEQUENCE [LARGE SCALE GENOMIC DNA]</scope>
    <source>
        <strain evidence="5">DSM 17836 / JCM 10339 / NBRC 14399</strain>
    </source>
</reference>
<evidence type="ECO:0000313" key="5">
    <source>
        <dbReference type="Proteomes" id="UP000007967"/>
    </source>
</evidence>
<dbReference type="EMBL" id="CP001736">
    <property type="protein sequence ID" value="ADB32009.1"/>
    <property type="molecule type" value="Genomic_DNA"/>
</dbReference>
<accession>D2Q1M0</accession>